<keyword evidence="2" id="KW-1185">Reference proteome</keyword>
<evidence type="ECO:0000313" key="2">
    <source>
        <dbReference type="Proteomes" id="UP000046392"/>
    </source>
</evidence>
<dbReference type="WBParaSite" id="SPAL_0000106600.1">
    <property type="protein sequence ID" value="SPAL_0000106600.1"/>
    <property type="gene ID" value="SPAL_0000106600"/>
</dbReference>
<proteinExistence type="predicted"/>
<organism evidence="2 3">
    <name type="scientific">Strongyloides papillosus</name>
    <name type="common">Intestinal threadworm</name>
    <dbReference type="NCBI Taxonomy" id="174720"/>
    <lineage>
        <taxon>Eukaryota</taxon>
        <taxon>Metazoa</taxon>
        <taxon>Ecdysozoa</taxon>
        <taxon>Nematoda</taxon>
        <taxon>Chromadorea</taxon>
        <taxon>Rhabditida</taxon>
        <taxon>Tylenchina</taxon>
        <taxon>Panagrolaimomorpha</taxon>
        <taxon>Strongyloidoidea</taxon>
        <taxon>Strongyloididae</taxon>
        <taxon>Strongyloides</taxon>
    </lineage>
</organism>
<dbReference type="AlphaFoldDB" id="A0A0N5B4R7"/>
<dbReference type="Proteomes" id="UP000046392">
    <property type="component" value="Unplaced"/>
</dbReference>
<evidence type="ECO:0000256" key="1">
    <source>
        <dbReference type="SAM" id="MobiDB-lite"/>
    </source>
</evidence>
<reference evidence="3" key="1">
    <citation type="submission" date="2017-02" db="UniProtKB">
        <authorList>
            <consortium name="WormBaseParasite"/>
        </authorList>
    </citation>
    <scope>IDENTIFICATION</scope>
</reference>
<accession>A0A0N5B4R7</accession>
<feature type="compositionally biased region" description="Low complexity" evidence="1">
    <location>
        <begin position="747"/>
        <end position="762"/>
    </location>
</feature>
<evidence type="ECO:0000313" key="3">
    <source>
        <dbReference type="WBParaSite" id="SPAL_0000106600.1"/>
    </source>
</evidence>
<feature type="region of interest" description="Disordered" evidence="1">
    <location>
        <begin position="747"/>
        <end position="769"/>
    </location>
</feature>
<name>A0A0N5B4R7_STREA</name>
<protein>
    <submittedName>
        <fullName evidence="3">ELYS domain-containing protein</fullName>
    </submittedName>
</protein>
<sequence length="945" mass="109410">MLEEWCPFDYIQTKYTSMPKDKRIGLGRLLAAYYINLELAWPLENLPSLLSWNDKVIEGSKNGLLEIIDRKMFVNVLSLGYEPGVAVIILLKESHHLEVMYFLSHFMDVRSDLIIRLLLDNYNITKKTMAENFFIARLYNLIDICIENYRIVEKIENNSSIKEKIKQDALQFSKSVKEIDKIFDNSIILTTLNYSSKAFQKLIKTQDSPHILWNYYKEEGEPQIDMQLNQKLYFIFNILMNLSFDNLKLHEFLDILEIYFKINSKTVIKEPLEENIKEDGKLKIEYDVLEKVYFSDKTISIFLDIFLLLVQMEYRQNFKENYENGNKNESKALLKEIYKLFGEKDSGINCLKLAIQNSGKFCEIAHIVLKMCKKIGKEKVMSNNDREINEYYEENVSLRGGKKMLLKSSKNLSFECKESMKNKPSMEIINNNTKLQQFSYNLGIHNLYSDILNEDIVYKHMHFISEKWTIFPLMSSGLIPLKINLEPKLFFNLLLPENAVNHQDIINALNISKDFKSHDILIGKIAKTLNLVKKTVEEVENRNEKEKNELVGRYKNNYNGDEIVSKINNHAIEDAAMMINRAKNMAVKSVARERSAKRDTKKQIDLKNSFKSKILEITVSKDDIFPEIDVKMINDKGNEKDTVKKDSKIDKDNVSSYGNIEESNKRIEGEIKIIDKFNSLFINKNKVIISSNDSSNAENNLSACRMKRRVKRIRKNNINKSSLSVCMQSSKSYQQPNHEMTNLTITSSLSSSSPISQSTPSTIGKMKQNNYPNENKLVYPIGMSINIGPKDLINHYHNTPNLITPLDLRSISSPSPEIRKNKEKIVSPIVRDSYSQTTINSPTLSPFSKNISYECINTRSEQQIPMSTRSEYNAKNLPTTTTATIIPDWLCMLPLDSSRDLYSTRVLTIKDRHLLKEIKNKGFKHGLKKRKDFDSGFNDDIYDNN</sequence>